<feature type="transmembrane region" description="Helical" evidence="6">
    <location>
        <begin position="465"/>
        <end position="484"/>
    </location>
</feature>
<dbReference type="PANTHER" id="PTHR43478">
    <property type="entry name" value="NA+/H+ ANTIPORTER-RELATED"/>
    <property type="match status" value="1"/>
</dbReference>
<feature type="transmembrane region" description="Helical" evidence="6">
    <location>
        <begin position="339"/>
        <end position="357"/>
    </location>
</feature>
<evidence type="ECO:0000256" key="4">
    <source>
        <dbReference type="ARBA" id="ARBA00022989"/>
    </source>
</evidence>
<dbReference type="InterPro" id="IPR018461">
    <property type="entry name" value="Na/H_Antiport_NhaC-like_C"/>
</dbReference>
<feature type="transmembrane region" description="Helical" evidence="6">
    <location>
        <begin position="186"/>
        <end position="211"/>
    </location>
</feature>
<evidence type="ECO:0000256" key="2">
    <source>
        <dbReference type="ARBA" id="ARBA00022475"/>
    </source>
</evidence>
<feature type="transmembrane region" description="Helical" evidence="6">
    <location>
        <begin position="65"/>
        <end position="91"/>
    </location>
</feature>
<name>A0A9D1A2F4_9FIRM</name>
<reference evidence="8" key="1">
    <citation type="submission" date="2020-10" db="EMBL/GenBank/DDBJ databases">
        <authorList>
            <person name="Gilroy R."/>
        </authorList>
    </citation>
    <scope>NUCLEOTIDE SEQUENCE</scope>
    <source>
        <strain evidence="8">CHK180-2868</strain>
    </source>
</reference>
<keyword evidence="2" id="KW-1003">Cell membrane</keyword>
<dbReference type="AlphaFoldDB" id="A0A9D1A2F4"/>
<dbReference type="Pfam" id="PF03553">
    <property type="entry name" value="Na_H_antiporter"/>
    <property type="match status" value="1"/>
</dbReference>
<evidence type="ECO:0000259" key="7">
    <source>
        <dbReference type="Pfam" id="PF03553"/>
    </source>
</evidence>
<feature type="transmembrane region" description="Helical" evidence="6">
    <location>
        <begin position="6"/>
        <end position="23"/>
    </location>
</feature>
<feature type="transmembrane region" description="Helical" evidence="6">
    <location>
        <begin position="30"/>
        <end position="53"/>
    </location>
</feature>
<feature type="transmembrane region" description="Helical" evidence="6">
    <location>
        <begin position="377"/>
        <end position="399"/>
    </location>
</feature>
<evidence type="ECO:0000256" key="3">
    <source>
        <dbReference type="ARBA" id="ARBA00022692"/>
    </source>
</evidence>
<comment type="caution">
    <text evidence="8">The sequence shown here is derived from an EMBL/GenBank/DDBJ whole genome shotgun (WGS) entry which is preliminary data.</text>
</comment>
<dbReference type="Proteomes" id="UP000824250">
    <property type="component" value="Unassembled WGS sequence"/>
</dbReference>
<accession>A0A9D1A2F4</accession>
<evidence type="ECO:0000256" key="1">
    <source>
        <dbReference type="ARBA" id="ARBA00004651"/>
    </source>
</evidence>
<comment type="subcellular location">
    <subcellularLocation>
        <location evidence="1">Cell membrane</location>
        <topology evidence="1">Multi-pass membrane protein</topology>
    </subcellularLocation>
</comment>
<sequence length="531" mass="57246">MEVNYGILSVIPPLVAIILCFATQQALISMFAGLFVGALIICNYNPLSAVAYSLDSIAVNMTENIILLLFTLFMGVGIAFIWRLGGSYALAEAAKKRFKKRRSVCLGAWGLGMCCSVNDCLVSAVDGNVFRDICKEYRISSEKFAYVLDATGAPSAALFISDWIAYQISMIGQGLAAAGITGITPVAAYISGLPFNMYSIFTLLFCGMLMYTGRDYGPMLKAEARALTTGQYLRPEAKAMMDLNNELGEAKMNRPLIRCFVLPILIAFVIIIAGIFYTGLTNPALAGNDIMSILNACDATLALYWGSFGMALTGIVLALTTRIMTFEETMNTIVDGFKLMAITGAILVMAWCLGAITQELGFGDFVSTYIGENVPTGLLPLLVLICSCLAAFATGTSWGTMAIMTPLAIQLGYSVTGDILFATGMTGAVLSGAIFGDQCSPVSDVTIMAAIFSGADLLDHVKTQLPYALTVIGVIGVLYVIFGFTEMSPFILLAIGIVALYFLQIILHKYYIKKYNIDPNYTKFMTEDHKN</sequence>
<feature type="transmembrane region" description="Helical" evidence="6">
    <location>
        <begin position="490"/>
        <end position="507"/>
    </location>
</feature>
<feature type="transmembrane region" description="Helical" evidence="6">
    <location>
        <begin position="300"/>
        <end position="319"/>
    </location>
</feature>
<organism evidence="8 9">
    <name type="scientific">Candidatus Copromonas faecavium</name>
    <name type="common">nom. illeg.</name>
    <dbReference type="NCBI Taxonomy" id="2840740"/>
    <lineage>
        <taxon>Bacteria</taxon>
        <taxon>Bacillati</taxon>
        <taxon>Bacillota</taxon>
        <taxon>Clostridia</taxon>
        <taxon>Lachnospirales</taxon>
        <taxon>Lachnospiraceae</taxon>
        <taxon>Candidatus Copromonas (nom. illeg.)</taxon>
    </lineage>
</organism>
<evidence type="ECO:0000256" key="6">
    <source>
        <dbReference type="SAM" id="Phobius"/>
    </source>
</evidence>
<dbReference type="PANTHER" id="PTHR43478:SF1">
    <property type="entry name" value="NA+_H+ ANTIPORTER NHAC-LIKE C-TERMINAL DOMAIN-CONTAINING PROTEIN"/>
    <property type="match status" value="1"/>
</dbReference>
<feature type="transmembrane region" description="Helical" evidence="6">
    <location>
        <begin position="144"/>
        <end position="166"/>
    </location>
</feature>
<feature type="domain" description="Na+/H+ antiporter NhaC-like C-terminal" evidence="7">
    <location>
        <begin position="161"/>
        <end position="484"/>
    </location>
</feature>
<feature type="transmembrane region" description="Helical" evidence="6">
    <location>
        <begin position="411"/>
        <end position="435"/>
    </location>
</feature>
<keyword evidence="4 6" id="KW-1133">Transmembrane helix</keyword>
<reference evidence="8" key="2">
    <citation type="journal article" date="2021" name="PeerJ">
        <title>Extensive microbial diversity within the chicken gut microbiome revealed by metagenomics and culture.</title>
        <authorList>
            <person name="Gilroy R."/>
            <person name="Ravi A."/>
            <person name="Getino M."/>
            <person name="Pursley I."/>
            <person name="Horton D.L."/>
            <person name="Alikhan N.F."/>
            <person name="Baker D."/>
            <person name="Gharbi K."/>
            <person name="Hall N."/>
            <person name="Watson M."/>
            <person name="Adriaenssens E.M."/>
            <person name="Foster-Nyarko E."/>
            <person name="Jarju S."/>
            <person name="Secka A."/>
            <person name="Antonio M."/>
            <person name="Oren A."/>
            <person name="Chaudhuri R.R."/>
            <person name="La Ragione R."/>
            <person name="Hildebrand F."/>
            <person name="Pallen M.J."/>
        </authorList>
    </citation>
    <scope>NUCLEOTIDE SEQUENCE</scope>
    <source>
        <strain evidence="8">CHK180-2868</strain>
    </source>
</reference>
<proteinExistence type="predicted"/>
<evidence type="ECO:0000313" key="9">
    <source>
        <dbReference type="Proteomes" id="UP000824250"/>
    </source>
</evidence>
<feature type="transmembrane region" description="Helical" evidence="6">
    <location>
        <begin position="260"/>
        <end position="280"/>
    </location>
</feature>
<protein>
    <submittedName>
        <fullName evidence="8">Na+/H+ antiporter NhaC family protein</fullName>
    </submittedName>
</protein>
<dbReference type="GO" id="GO:0005886">
    <property type="term" value="C:plasma membrane"/>
    <property type="evidence" value="ECO:0007669"/>
    <property type="project" value="UniProtKB-SubCell"/>
</dbReference>
<evidence type="ECO:0000256" key="5">
    <source>
        <dbReference type="ARBA" id="ARBA00023136"/>
    </source>
</evidence>
<keyword evidence="5 6" id="KW-0472">Membrane</keyword>
<evidence type="ECO:0000313" key="8">
    <source>
        <dbReference type="EMBL" id="HIR04776.1"/>
    </source>
</evidence>
<keyword evidence="3 6" id="KW-0812">Transmembrane</keyword>
<gene>
    <name evidence="8" type="ORF">IAB28_02245</name>
</gene>
<dbReference type="EMBL" id="DVGC01000009">
    <property type="protein sequence ID" value="HIR04776.1"/>
    <property type="molecule type" value="Genomic_DNA"/>
</dbReference>